<evidence type="ECO:0000313" key="3">
    <source>
        <dbReference type="Proteomes" id="UP000192775"/>
    </source>
</evidence>
<feature type="domain" description="Polysaccharide pyruvyl transferase" evidence="1">
    <location>
        <begin position="248"/>
        <end position="276"/>
    </location>
</feature>
<dbReference type="STRING" id="1619308.B5808_13435"/>
<dbReference type="RefSeq" id="WP_085020251.1">
    <property type="nucleotide sequence ID" value="NZ_BMHD01000001.1"/>
</dbReference>
<feature type="domain" description="Polysaccharide pyruvyl transferase" evidence="1">
    <location>
        <begin position="34"/>
        <end position="173"/>
    </location>
</feature>
<organism evidence="2 3">
    <name type="scientific">Cnuibacter physcomitrellae</name>
    <dbReference type="NCBI Taxonomy" id="1619308"/>
    <lineage>
        <taxon>Bacteria</taxon>
        <taxon>Bacillati</taxon>
        <taxon>Actinomycetota</taxon>
        <taxon>Actinomycetes</taxon>
        <taxon>Micrococcales</taxon>
        <taxon>Microbacteriaceae</taxon>
        <taxon>Cnuibacter</taxon>
    </lineage>
</organism>
<evidence type="ECO:0000313" key="2">
    <source>
        <dbReference type="EMBL" id="ARJ06113.1"/>
    </source>
</evidence>
<keyword evidence="3" id="KW-1185">Reference proteome</keyword>
<dbReference type="EMBL" id="CP020715">
    <property type="protein sequence ID" value="ARJ06113.1"/>
    <property type="molecule type" value="Genomic_DNA"/>
</dbReference>
<dbReference type="KEGG" id="cphy:B5808_13435"/>
<sequence>MTEGFLSALVQDRFDVLFKDVTEVIFTDFPDYANVGDSAIALGVLAYLKQRRIVVSSVYSIDSLDRGSVGAARALVINGGGSFGGLYPIADRNRVAIAQAKRSDAILIQAPQSVHFSTDQAEIDLMTVLAATTNFRLAVRDAVSGQRVDRWGIPAVLSPDSAHLLRLPPRPPTRALSILQRSDFESRDRAVVPEGADWLRDTPSTAMATKARKITRFTRRPPKFMRSEAYWTRVAEGRLQRGLRMLDAEVVITDRLHAMILALKLGRRVIAVDNSNGKLSEYAATWLSTEPSLEFAESFTDARARVHS</sequence>
<reference evidence="2 3" key="1">
    <citation type="submission" date="2017-04" db="EMBL/GenBank/DDBJ databases">
        <authorList>
            <person name="Afonso C.L."/>
            <person name="Miller P.J."/>
            <person name="Scott M.A."/>
            <person name="Spackman E."/>
            <person name="Goraichik I."/>
            <person name="Dimitrov K.M."/>
            <person name="Suarez D.L."/>
            <person name="Swayne D.E."/>
        </authorList>
    </citation>
    <scope>NUCLEOTIDE SEQUENCE [LARGE SCALE GENOMIC DNA]</scope>
    <source>
        <strain evidence="3">XA(T)</strain>
    </source>
</reference>
<evidence type="ECO:0000259" key="1">
    <source>
        <dbReference type="Pfam" id="PF04230"/>
    </source>
</evidence>
<dbReference type="AlphaFoldDB" id="A0A1X9LLQ9"/>
<dbReference type="InterPro" id="IPR007345">
    <property type="entry name" value="Polysacch_pyruvyl_Trfase"/>
</dbReference>
<proteinExistence type="predicted"/>
<dbReference type="Proteomes" id="UP000192775">
    <property type="component" value="Chromosome"/>
</dbReference>
<name>A0A1X9LLQ9_9MICO</name>
<protein>
    <recommendedName>
        <fullName evidence="1">Polysaccharide pyruvyl transferase domain-containing protein</fullName>
    </recommendedName>
</protein>
<gene>
    <name evidence="2" type="ORF">B5808_13435</name>
</gene>
<dbReference type="Pfam" id="PF04230">
    <property type="entry name" value="PS_pyruv_trans"/>
    <property type="match status" value="2"/>
</dbReference>
<accession>A0A1X9LLQ9</accession>